<feature type="domain" description="Major facilitator superfamily (MFS) profile" evidence="9">
    <location>
        <begin position="9"/>
        <end position="490"/>
    </location>
</feature>
<evidence type="ECO:0000313" key="11">
    <source>
        <dbReference type="Proteomes" id="UP000306628"/>
    </source>
</evidence>
<comment type="caution">
    <text evidence="10">The sequence shown here is derived from an EMBL/GenBank/DDBJ whole genome shotgun (WGS) entry which is preliminary data.</text>
</comment>
<feature type="transmembrane region" description="Helical" evidence="8">
    <location>
        <begin position="328"/>
        <end position="347"/>
    </location>
</feature>
<dbReference type="InterPro" id="IPR004638">
    <property type="entry name" value="EmrB-like"/>
</dbReference>
<feature type="transmembrane region" description="Helical" evidence="8">
    <location>
        <begin position="399"/>
        <end position="417"/>
    </location>
</feature>
<feature type="transmembrane region" description="Helical" evidence="8">
    <location>
        <begin position="221"/>
        <end position="243"/>
    </location>
</feature>
<feature type="transmembrane region" description="Helical" evidence="8">
    <location>
        <begin position="132"/>
        <end position="150"/>
    </location>
</feature>
<dbReference type="Pfam" id="PF07690">
    <property type="entry name" value="MFS_1"/>
    <property type="match status" value="1"/>
</dbReference>
<dbReference type="SUPFAM" id="SSF103473">
    <property type="entry name" value="MFS general substrate transporter"/>
    <property type="match status" value="1"/>
</dbReference>
<evidence type="ECO:0000256" key="6">
    <source>
        <dbReference type="ARBA" id="ARBA00022989"/>
    </source>
</evidence>
<evidence type="ECO:0000259" key="9">
    <source>
        <dbReference type="PROSITE" id="PS50850"/>
    </source>
</evidence>
<keyword evidence="11" id="KW-1185">Reference proteome</keyword>
<dbReference type="EMBL" id="VCKX01000002">
    <property type="protein sequence ID" value="TMR39554.1"/>
    <property type="molecule type" value="Genomic_DNA"/>
</dbReference>
<dbReference type="SUPFAM" id="SSF46785">
    <property type="entry name" value="Winged helix' DNA-binding domain"/>
    <property type="match status" value="1"/>
</dbReference>
<dbReference type="PRINTS" id="PR01036">
    <property type="entry name" value="TCRTETB"/>
</dbReference>
<dbReference type="InterPro" id="IPR036259">
    <property type="entry name" value="MFS_trans_sf"/>
</dbReference>
<keyword evidence="4" id="KW-1003">Cell membrane</keyword>
<evidence type="ECO:0000256" key="8">
    <source>
        <dbReference type="SAM" id="Phobius"/>
    </source>
</evidence>
<dbReference type="AlphaFoldDB" id="A0A5S4H482"/>
<dbReference type="Gene3D" id="1.20.1720.10">
    <property type="entry name" value="Multidrug resistance protein D"/>
    <property type="match status" value="1"/>
</dbReference>
<feature type="transmembrane region" description="Helical" evidence="8">
    <location>
        <begin position="44"/>
        <end position="62"/>
    </location>
</feature>
<dbReference type="PANTHER" id="PTHR23501:SF197">
    <property type="entry name" value="COMD"/>
    <property type="match status" value="1"/>
</dbReference>
<keyword evidence="5 8" id="KW-0812">Transmembrane</keyword>
<evidence type="ECO:0000256" key="5">
    <source>
        <dbReference type="ARBA" id="ARBA00022692"/>
    </source>
</evidence>
<feature type="transmembrane region" description="Helical" evidence="8">
    <location>
        <begin position="99"/>
        <end position="120"/>
    </location>
</feature>
<dbReference type="InterPro" id="IPR020846">
    <property type="entry name" value="MFS_dom"/>
</dbReference>
<dbReference type="PANTHER" id="PTHR23501">
    <property type="entry name" value="MAJOR FACILITATOR SUPERFAMILY"/>
    <property type="match status" value="1"/>
</dbReference>
<evidence type="ECO:0000256" key="3">
    <source>
        <dbReference type="ARBA" id="ARBA00022448"/>
    </source>
</evidence>
<feature type="transmembrane region" description="Helical" evidence="8">
    <location>
        <begin position="195"/>
        <end position="215"/>
    </location>
</feature>
<dbReference type="RefSeq" id="WP_138687580.1">
    <property type="nucleotide sequence ID" value="NZ_JBHSAZ010000112.1"/>
</dbReference>
<feature type="transmembrane region" description="Helical" evidence="8">
    <location>
        <begin position="299"/>
        <end position="321"/>
    </location>
</feature>
<feature type="transmembrane region" description="Helical" evidence="8">
    <location>
        <begin position="464"/>
        <end position="486"/>
    </location>
</feature>
<evidence type="ECO:0000256" key="1">
    <source>
        <dbReference type="ARBA" id="ARBA00004651"/>
    </source>
</evidence>
<dbReference type="PROSITE" id="PS50850">
    <property type="entry name" value="MFS"/>
    <property type="match status" value="1"/>
</dbReference>
<dbReference type="Gene3D" id="1.10.10.10">
    <property type="entry name" value="Winged helix-like DNA-binding domain superfamily/Winged helix DNA-binding domain"/>
    <property type="match status" value="1"/>
</dbReference>
<name>A0A5S4H482_9ACTN</name>
<dbReference type="NCBIfam" id="TIGR00711">
    <property type="entry name" value="efflux_EmrB"/>
    <property type="match status" value="1"/>
</dbReference>
<dbReference type="GO" id="GO:0005886">
    <property type="term" value="C:plasma membrane"/>
    <property type="evidence" value="ECO:0007669"/>
    <property type="project" value="UniProtKB-SubCell"/>
</dbReference>
<organism evidence="10 11">
    <name type="scientific">Nonomuraea zeae</name>
    <dbReference type="NCBI Taxonomy" id="1642303"/>
    <lineage>
        <taxon>Bacteria</taxon>
        <taxon>Bacillati</taxon>
        <taxon>Actinomycetota</taxon>
        <taxon>Actinomycetes</taxon>
        <taxon>Streptosporangiales</taxon>
        <taxon>Streptosporangiaceae</taxon>
        <taxon>Nonomuraea</taxon>
    </lineage>
</organism>
<dbReference type="OrthoDB" id="7375466at2"/>
<dbReference type="GO" id="GO:0022857">
    <property type="term" value="F:transmembrane transporter activity"/>
    <property type="evidence" value="ECO:0007669"/>
    <property type="project" value="InterPro"/>
</dbReference>
<dbReference type="CDD" id="cd17502">
    <property type="entry name" value="MFS_Azr1_MDR_like"/>
    <property type="match status" value="1"/>
</dbReference>
<dbReference type="FunFam" id="1.20.1720.10:FF:000004">
    <property type="entry name" value="EmrB/QacA family drug resistance transporter"/>
    <property type="match status" value="1"/>
</dbReference>
<keyword evidence="6 8" id="KW-1133">Transmembrane helix</keyword>
<comment type="subcellular location">
    <subcellularLocation>
        <location evidence="1">Cell membrane</location>
        <topology evidence="1">Multi-pass membrane protein</topology>
    </subcellularLocation>
</comment>
<feature type="transmembrane region" description="Helical" evidence="8">
    <location>
        <begin position="353"/>
        <end position="378"/>
    </location>
</feature>
<evidence type="ECO:0000256" key="4">
    <source>
        <dbReference type="ARBA" id="ARBA00022475"/>
    </source>
</evidence>
<feature type="transmembrane region" description="Helical" evidence="8">
    <location>
        <begin position="74"/>
        <end position="93"/>
    </location>
</feature>
<dbReference type="Proteomes" id="UP000306628">
    <property type="component" value="Unassembled WGS sequence"/>
</dbReference>
<evidence type="ECO:0000256" key="2">
    <source>
        <dbReference type="ARBA" id="ARBA00007520"/>
    </source>
</evidence>
<gene>
    <name evidence="10" type="ORF">ETD85_00640</name>
</gene>
<keyword evidence="7 8" id="KW-0472">Membrane</keyword>
<feature type="transmembrane region" description="Helical" evidence="8">
    <location>
        <begin position="264"/>
        <end position="287"/>
    </location>
</feature>
<comment type="similarity">
    <text evidence="2">Belongs to the major facilitator superfamily. TCR/Tet family.</text>
</comment>
<accession>A0A5S4H482</accession>
<keyword evidence="3" id="KW-0813">Transport</keyword>
<dbReference type="Gene3D" id="1.20.1250.20">
    <property type="entry name" value="MFS general substrate transporter like domains"/>
    <property type="match status" value="1"/>
</dbReference>
<sequence>MRQQGLGLIIIALMLGMLLAALDQTIVSTALPTIVSDLGGLEQLSWVVTGYLLASTVSTPLWGKLGDQYGRKRLFVAAIVIFLIGSALCGISQNMGELIGFRAVQGLGGGGLMVLAQAIVGDVVSVRERGKYQGFFGAVFAVSSIVGPLLGGLFVDHLSWHWVFYINLPLGAVALVVIVAVLPSDYTRTAHRIDYAGVVLLGGATSCLVLIATWGGTTYAWSSPVIVGLGVAAVALLAGWIFAERRAAEPVLPLGLFRRRAFTMSSIVGFVVGFGMFGALTYLPLYLQVVHGVSPTLSGVYLLPMMGGMLTMSIISGQIISKTGKYRFLPITGTAVAGIGMSLLSTMTERASLFTMGVYLLVLGIGLGMTMQVLVIVVQNAVDFKDLGVATSGATFFRSIGGSFGVATLGAVFTATLNEDLRRALSGASLPQGFDPARVQQDPTVIRRLPRELAADFLHVYADAIAAVFRVAAPIMFGAFLLSWFIPQSRLRETTRAADLGEGLGATSAERSSLAEVERGLVRLADADLRRGYYDRLGALAGLSGVPPQGVWVIARLGGEGWVRAEALAERAHVSRAQGRPYVDQLVEAGLVRRSEDGELLRLTAEGDQVAMRLVRCSREGLSRLVADWGDDPQLERLVDRIAPELLGADADRPR</sequence>
<dbReference type="InterPro" id="IPR011701">
    <property type="entry name" value="MFS"/>
</dbReference>
<proteinExistence type="inferred from homology"/>
<evidence type="ECO:0000313" key="10">
    <source>
        <dbReference type="EMBL" id="TMR39554.1"/>
    </source>
</evidence>
<feature type="transmembrane region" description="Helical" evidence="8">
    <location>
        <begin position="162"/>
        <end position="183"/>
    </location>
</feature>
<protein>
    <submittedName>
        <fullName evidence="10">MFS transporter</fullName>
    </submittedName>
</protein>
<dbReference type="InterPro" id="IPR036390">
    <property type="entry name" value="WH_DNA-bd_sf"/>
</dbReference>
<reference evidence="10 11" key="1">
    <citation type="submission" date="2019-05" db="EMBL/GenBank/DDBJ databases">
        <title>Draft genome sequence of Nonomuraea zeae DSM 100528.</title>
        <authorList>
            <person name="Saricaoglu S."/>
            <person name="Isik K."/>
        </authorList>
    </citation>
    <scope>NUCLEOTIDE SEQUENCE [LARGE SCALE GENOMIC DNA]</scope>
    <source>
        <strain evidence="10 11">DSM 100528</strain>
    </source>
</reference>
<evidence type="ECO:0000256" key="7">
    <source>
        <dbReference type="ARBA" id="ARBA00023136"/>
    </source>
</evidence>
<dbReference type="InterPro" id="IPR036388">
    <property type="entry name" value="WH-like_DNA-bd_sf"/>
</dbReference>